<accession>A0A1D1ZZ07</accession>
<keyword evidence="2" id="KW-1133">Transmembrane helix</keyword>
<keyword evidence="2" id="KW-0812">Transmembrane</keyword>
<protein>
    <submittedName>
        <fullName evidence="3">Uncharacterized protein</fullName>
    </submittedName>
</protein>
<organism evidence="3">
    <name type="scientific">Auxenochlorella protothecoides</name>
    <name type="common">Green microalga</name>
    <name type="synonym">Chlorella protothecoides</name>
    <dbReference type="NCBI Taxonomy" id="3075"/>
    <lineage>
        <taxon>Eukaryota</taxon>
        <taxon>Viridiplantae</taxon>
        <taxon>Chlorophyta</taxon>
        <taxon>core chlorophytes</taxon>
        <taxon>Trebouxiophyceae</taxon>
        <taxon>Chlorellales</taxon>
        <taxon>Chlorellaceae</taxon>
        <taxon>Auxenochlorella</taxon>
    </lineage>
</organism>
<dbReference type="AlphaFoldDB" id="A0A1D1ZZ07"/>
<keyword evidence="2" id="KW-0472">Membrane</keyword>
<reference evidence="3" key="1">
    <citation type="submission" date="2015-08" db="EMBL/GenBank/DDBJ databases">
        <authorList>
            <person name="Babu N.S."/>
            <person name="Beckwith C.J."/>
            <person name="Beseler K.G."/>
            <person name="Brison A."/>
            <person name="Carone J.V."/>
            <person name="Caskin T.P."/>
            <person name="Diamond M."/>
            <person name="Durham M.E."/>
            <person name="Foxe J.M."/>
            <person name="Go M."/>
            <person name="Henderson B.A."/>
            <person name="Jones I.B."/>
            <person name="McGettigan J.A."/>
            <person name="Micheletti S.J."/>
            <person name="Nasrallah M.E."/>
            <person name="Ortiz D."/>
            <person name="Piller C.R."/>
            <person name="Privatt S.R."/>
            <person name="Schneider S.L."/>
            <person name="Sharp S."/>
            <person name="Smith T.C."/>
            <person name="Stanton J.D."/>
            <person name="Ullery H.E."/>
            <person name="Wilson R.J."/>
            <person name="Serrano M.G."/>
            <person name="Buck G."/>
            <person name="Lee V."/>
            <person name="Wang Y."/>
            <person name="Carvalho R."/>
            <person name="Voegtly L."/>
            <person name="Shi R."/>
            <person name="Duckworth R."/>
            <person name="Johnson A."/>
            <person name="Loviza R."/>
            <person name="Walstead R."/>
            <person name="Shah Z."/>
            <person name="Kiflezghi M."/>
            <person name="Wade K."/>
            <person name="Ball S.L."/>
            <person name="Bradley K.W."/>
            <person name="Asai D.J."/>
            <person name="Bowman C.A."/>
            <person name="Russell D.A."/>
            <person name="Pope W.H."/>
            <person name="Jacobs-Sera D."/>
            <person name="Hendrix R.W."/>
            <person name="Hatfull G.F."/>
        </authorList>
    </citation>
    <scope>NUCLEOTIDE SEQUENCE</scope>
</reference>
<name>A0A1D1ZZ07_AUXPR</name>
<evidence type="ECO:0000256" key="1">
    <source>
        <dbReference type="SAM" id="MobiDB-lite"/>
    </source>
</evidence>
<feature type="region of interest" description="Disordered" evidence="1">
    <location>
        <begin position="242"/>
        <end position="262"/>
    </location>
</feature>
<evidence type="ECO:0000313" key="3">
    <source>
        <dbReference type="EMBL" id="JAT72174.1"/>
    </source>
</evidence>
<proteinExistence type="predicted"/>
<evidence type="ECO:0000256" key="2">
    <source>
        <dbReference type="SAM" id="Phobius"/>
    </source>
</evidence>
<sequence length="367" mass="37395">MVGSSVPEPGPMVDPEPLEELLGRCERHLILNEFSEAERLSREVLQRTMYNPGDAEDRAAVVLIQALYETKRFGSVKSELQALFGRLTSTPAASLLLYLSLALDFADRRLEAQQVTLDLLATRSPAGSSPWSRRQYAALLHLYVFEVLLPELHEPAQAARWLRESALPIPAALRASLAAELEAAFPPGEAAPPLTGSCAAVSALRAGSTARGAVPRPGASGGLGDALGDALGALGAGDGGSSASASASPASASPGPRAGLGGAAEEWLGQGLRGWRQAGAAALASISGTGGAGAQAGEGAAARDPGEAAPSHDAGAAYLASGALLLLLGYAVLLRRRQVAAGAQGALRALGDVLRMGLQLSPGSIPR</sequence>
<gene>
    <name evidence="3" type="ORF">g.20138</name>
</gene>
<dbReference type="EMBL" id="GDKF01006448">
    <property type="protein sequence ID" value="JAT72174.1"/>
    <property type="molecule type" value="Transcribed_RNA"/>
</dbReference>
<feature type="transmembrane region" description="Helical" evidence="2">
    <location>
        <begin position="315"/>
        <end position="334"/>
    </location>
</feature>